<feature type="region of interest" description="Disordered" evidence="1">
    <location>
        <begin position="86"/>
        <end position="110"/>
    </location>
</feature>
<reference evidence="2 3" key="1">
    <citation type="submission" date="2021-06" db="EMBL/GenBank/DDBJ databases">
        <title>Caerostris extrusa draft genome.</title>
        <authorList>
            <person name="Kono N."/>
            <person name="Arakawa K."/>
        </authorList>
    </citation>
    <scope>NUCLEOTIDE SEQUENCE [LARGE SCALE GENOMIC DNA]</scope>
</reference>
<dbReference type="Proteomes" id="UP001054945">
    <property type="component" value="Unassembled WGS sequence"/>
</dbReference>
<dbReference type="AlphaFoldDB" id="A0AAV4WMB0"/>
<evidence type="ECO:0000256" key="1">
    <source>
        <dbReference type="SAM" id="MobiDB-lite"/>
    </source>
</evidence>
<organism evidence="2 3">
    <name type="scientific">Caerostris extrusa</name>
    <name type="common">Bark spider</name>
    <name type="synonym">Caerostris bankana</name>
    <dbReference type="NCBI Taxonomy" id="172846"/>
    <lineage>
        <taxon>Eukaryota</taxon>
        <taxon>Metazoa</taxon>
        <taxon>Ecdysozoa</taxon>
        <taxon>Arthropoda</taxon>
        <taxon>Chelicerata</taxon>
        <taxon>Arachnida</taxon>
        <taxon>Araneae</taxon>
        <taxon>Araneomorphae</taxon>
        <taxon>Entelegynae</taxon>
        <taxon>Araneoidea</taxon>
        <taxon>Araneidae</taxon>
        <taxon>Caerostris</taxon>
    </lineage>
</organism>
<keyword evidence="3" id="KW-1185">Reference proteome</keyword>
<comment type="caution">
    <text evidence="2">The sequence shown here is derived from an EMBL/GenBank/DDBJ whole genome shotgun (WGS) entry which is preliminary data.</text>
</comment>
<sequence length="261" mass="29419">MNVNRSGFETKPASGCSTSTAMSIWLNSGNLHAAIETNRPHEKNPEPRARIPEQCGDKINKGGGRSEGGRRQEQQRVVAQKMFRNEMRRDHSEVNSRGGGGKPGQANDFSLTHRPRESYEVGGKEDLLGFFLILSTLKKSDDKSRAADENTRSMWRQNKQRVGMGGSEQQRVVAQKMFRNEQSWALGWEEAGKPRFKRVFLLHAAHENGFVAATKYIPDKHKDSAYQRTLPSDTLLGREANDRHRLTDVPSESDSSRIERA</sequence>
<evidence type="ECO:0000313" key="3">
    <source>
        <dbReference type="Proteomes" id="UP001054945"/>
    </source>
</evidence>
<evidence type="ECO:0000313" key="2">
    <source>
        <dbReference type="EMBL" id="GIY83817.1"/>
    </source>
</evidence>
<feature type="region of interest" description="Disordered" evidence="1">
    <location>
        <begin position="39"/>
        <end position="74"/>
    </location>
</feature>
<protein>
    <submittedName>
        <fullName evidence="2">Uncharacterized protein</fullName>
    </submittedName>
</protein>
<feature type="compositionally biased region" description="Basic and acidic residues" evidence="1">
    <location>
        <begin position="39"/>
        <end position="60"/>
    </location>
</feature>
<gene>
    <name evidence="2" type="ORF">CEXT_561581</name>
</gene>
<proteinExistence type="predicted"/>
<feature type="region of interest" description="Disordered" evidence="1">
    <location>
        <begin position="228"/>
        <end position="261"/>
    </location>
</feature>
<name>A0AAV4WMB0_CAEEX</name>
<dbReference type="EMBL" id="BPLR01016433">
    <property type="protein sequence ID" value="GIY83817.1"/>
    <property type="molecule type" value="Genomic_DNA"/>
</dbReference>
<accession>A0AAV4WMB0</accession>